<dbReference type="InterPro" id="IPR032675">
    <property type="entry name" value="LRR_dom_sf"/>
</dbReference>
<sequence length="375" mass="43370">MPRICPEIESMIISGMQFDGDSFANILRPKFEHLTKLVLQSCEVKPSVPFINRTSGNNFSPNYFEHIRLVGEYLPNLEELVVQNMKIKELSLREAFRNLYKLRALEISHCFLRGFCFKDLSLTCTAITLNGCRIDEQGFHMLMYRLGSRLEYLEFNNEDTHNINRDEQVYFDLICRYCSKLRKVTFKADTDLSVDKIGQLTALTDLNLCVNRVLDFNAQLTGSKVNHLYLNCDELYSRTLMNMVLRHSFLSHVFIFTKNANSLKEGIEKVALIPNLTSLTFLSKNGTIAGDIITTIIERSSTLSHLRIATLTVKDSIYLFNALFRFGGMNPCRKITVECRLEKSAAVNKEVMKRLPANITLRFVQRWETDFWYYP</sequence>
<dbReference type="AlphaFoldDB" id="A0A443SSL1"/>
<dbReference type="EMBL" id="NCKV01000478">
    <property type="protein sequence ID" value="RWS30502.1"/>
    <property type="molecule type" value="Genomic_DNA"/>
</dbReference>
<accession>A0A443SSL1</accession>
<gene>
    <name evidence="1" type="ORF">B4U80_12485</name>
</gene>
<dbReference type="VEuPathDB" id="VectorBase:LDEU001539"/>
<protein>
    <submittedName>
        <fullName evidence="1">Uncharacterized protein</fullName>
    </submittedName>
</protein>
<reference evidence="1 2" key="1">
    <citation type="journal article" date="2018" name="Gigascience">
        <title>Genomes of trombidid mites reveal novel predicted allergens and laterally-transferred genes associated with secondary metabolism.</title>
        <authorList>
            <person name="Dong X."/>
            <person name="Chaisiri K."/>
            <person name="Xia D."/>
            <person name="Armstrong S.D."/>
            <person name="Fang Y."/>
            <person name="Donnelly M.J."/>
            <person name="Kadowaki T."/>
            <person name="McGarry J.W."/>
            <person name="Darby A.C."/>
            <person name="Makepeace B.L."/>
        </authorList>
    </citation>
    <scope>NUCLEOTIDE SEQUENCE [LARGE SCALE GENOMIC DNA]</scope>
    <source>
        <strain evidence="1">UoL-UT</strain>
    </source>
</reference>
<evidence type="ECO:0000313" key="1">
    <source>
        <dbReference type="EMBL" id="RWS30502.1"/>
    </source>
</evidence>
<comment type="caution">
    <text evidence="1">The sequence shown here is derived from an EMBL/GenBank/DDBJ whole genome shotgun (WGS) entry which is preliminary data.</text>
</comment>
<organism evidence="1 2">
    <name type="scientific">Leptotrombidium deliense</name>
    <dbReference type="NCBI Taxonomy" id="299467"/>
    <lineage>
        <taxon>Eukaryota</taxon>
        <taxon>Metazoa</taxon>
        <taxon>Ecdysozoa</taxon>
        <taxon>Arthropoda</taxon>
        <taxon>Chelicerata</taxon>
        <taxon>Arachnida</taxon>
        <taxon>Acari</taxon>
        <taxon>Acariformes</taxon>
        <taxon>Trombidiformes</taxon>
        <taxon>Prostigmata</taxon>
        <taxon>Anystina</taxon>
        <taxon>Parasitengona</taxon>
        <taxon>Trombiculoidea</taxon>
        <taxon>Trombiculidae</taxon>
        <taxon>Leptotrombidium</taxon>
    </lineage>
</organism>
<evidence type="ECO:0000313" key="2">
    <source>
        <dbReference type="Proteomes" id="UP000288716"/>
    </source>
</evidence>
<dbReference type="Gene3D" id="3.80.10.10">
    <property type="entry name" value="Ribonuclease Inhibitor"/>
    <property type="match status" value="1"/>
</dbReference>
<dbReference type="SUPFAM" id="SSF52047">
    <property type="entry name" value="RNI-like"/>
    <property type="match status" value="1"/>
</dbReference>
<keyword evidence="2" id="KW-1185">Reference proteome</keyword>
<proteinExistence type="predicted"/>
<name>A0A443SSL1_9ACAR</name>
<dbReference type="Proteomes" id="UP000288716">
    <property type="component" value="Unassembled WGS sequence"/>
</dbReference>